<keyword evidence="3 4" id="KW-0378">Hydrolase</keyword>
<organism evidence="4">
    <name type="scientific">hydrocarbon metagenome</name>
    <dbReference type="NCBI Taxonomy" id="938273"/>
    <lineage>
        <taxon>unclassified sequences</taxon>
        <taxon>metagenomes</taxon>
        <taxon>ecological metagenomes</taxon>
    </lineage>
</organism>
<dbReference type="CDD" id="cd11593">
    <property type="entry name" value="Agmatinase-like_2"/>
    <property type="match status" value="1"/>
</dbReference>
<accession>A0A0W8E7W0</accession>
<dbReference type="GO" id="GO:0008783">
    <property type="term" value="F:agmatinase activity"/>
    <property type="evidence" value="ECO:0007669"/>
    <property type="project" value="UniProtKB-EC"/>
</dbReference>
<dbReference type="GO" id="GO:0033389">
    <property type="term" value="P:putrescine biosynthetic process from arginine, via agmatine"/>
    <property type="evidence" value="ECO:0007669"/>
    <property type="project" value="TreeGrafter"/>
</dbReference>
<protein>
    <submittedName>
        <fullName evidence="4">Agmatinase</fullName>
        <ecNumber evidence="4">3.5.3.11</ecNumber>
    </submittedName>
</protein>
<dbReference type="NCBIfam" id="TIGR01230">
    <property type="entry name" value="agmatinase"/>
    <property type="match status" value="1"/>
</dbReference>
<evidence type="ECO:0000256" key="2">
    <source>
        <dbReference type="ARBA" id="ARBA00022723"/>
    </source>
</evidence>
<dbReference type="PROSITE" id="PS01053">
    <property type="entry name" value="ARGINASE_1"/>
    <property type="match status" value="1"/>
</dbReference>
<comment type="caution">
    <text evidence="4">The sequence shown here is derived from an EMBL/GenBank/DDBJ whole genome shotgun (WGS) entry which is preliminary data.</text>
</comment>
<dbReference type="EMBL" id="LNQE01001842">
    <property type="protein sequence ID" value="KUG04719.1"/>
    <property type="molecule type" value="Genomic_DNA"/>
</dbReference>
<reference evidence="4" key="1">
    <citation type="journal article" date="2015" name="Proc. Natl. Acad. Sci. U.S.A.">
        <title>Networks of energetic and metabolic interactions define dynamics in microbial communities.</title>
        <authorList>
            <person name="Embree M."/>
            <person name="Liu J.K."/>
            <person name="Al-Bassam M.M."/>
            <person name="Zengler K."/>
        </authorList>
    </citation>
    <scope>NUCLEOTIDE SEQUENCE</scope>
</reference>
<gene>
    <name evidence="4" type="ORF">ASZ90_017858</name>
</gene>
<proteinExistence type="inferred from homology"/>
<name>A0A0W8E7W0_9ZZZZ</name>
<comment type="similarity">
    <text evidence="1">Belongs to the arginase family. Agmatinase subfamily.</text>
</comment>
<dbReference type="InterPro" id="IPR006035">
    <property type="entry name" value="Ureohydrolase"/>
</dbReference>
<dbReference type="Gene3D" id="3.40.800.10">
    <property type="entry name" value="Ureohydrolase domain"/>
    <property type="match status" value="1"/>
</dbReference>
<dbReference type="PIRSF" id="PIRSF036979">
    <property type="entry name" value="Arginase"/>
    <property type="match status" value="1"/>
</dbReference>
<sequence length="287" mass="32175">MDKIIDFIEQKAVFMAASNKLEQCEKVLLGIPFDATTSFRPGTRLAPYRIREVSEGIEEYSLYQDKSLETLDFFDAGDIILPFGNVSECLQRIEKVCERFLSRGQKVFSMGGEHLVSWPLIKAYHKYYPDLVVVQLDAHADLRRDYLGESLSHAAVMRQAAELLGPNRVFQMGIRSCTRDELSYAYKNTQLYADVLLDVVDEVKAKIQGRPVYFTLDIDVIDPAYAPGTGTPEAGGFSSREVLQLMLELQSLNIVGFDVVEISPPYDAADITAILGAKIIREALLAY</sequence>
<dbReference type="PROSITE" id="PS51409">
    <property type="entry name" value="ARGINASE_2"/>
    <property type="match status" value="1"/>
</dbReference>
<dbReference type="Pfam" id="PF00491">
    <property type="entry name" value="Arginase"/>
    <property type="match status" value="1"/>
</dbReference>
<dbReference type="SUPFAM" id="SSF52768">
    <property type="entry name" value="Arginase/deacetylase"/>
    <property type="match status" value="1"/>
</dbReference>
<dbReference type="InterPro" id="IPR023696">
    <property type="entry name" value="Ureohydrolase_dom_sf"/>
</dbReference>
<dbReference type="EC" id="3.5.3.11" evidence="4"/>
<evidence type="ECO:0000313" key="4">
    <source>
        <dbReference type="EMBL" id="KUG04719.1"/>
    </source>
</evidence>
<evidence type="ECO:0000256" key="1">
    <source>
        <dbReference type="ARBA" id="ARBA00009227"/>
    </source>
</evidence>
<dbReference type="GO" id="GO:0046872">
    <property type="term" value="F:metal ion binding"/>
    <property type="evidence" value="ECO:0007669"/>
    <property type="project" value="UniProtKB-KW"/>
</dbReference>
<dbReference type="AlphaFoldDB" id="A0A0W8E7W0"/>
<evidence type="ECO:0000256" key="3">
    <source>
        <dbReference type="ARBA" id="ARBA00022801"/>
    </source>
</evidence>
<dbReference type="PANTHER" id="PTHR11358:SF26">
    <property type="entry name" value="GUANIDINO ACID HYDROLASE, MITOCHONDRIAL"/>
    <property type="match status" value="1"/>
</dbReference>
<keyword evidence="2" id="KW-0479">Metal-binding</keyword>
<dbReference type="InterPro" id="IPR020855">
    <property type="entry name" value="Ureohydrolase_Mn_BS"/>
</dbReference>
<dbReference type="InterPro" id="IPR005925">
    <property type="entry name" value="Agmatinase-rel"/>
</dbReference>
<dbReference type="PANTHER" id="PTHR11358">
    <property type="entry name" value="ARGINASE/AGMATINASE"/>
    <property type="match status" value="1"/>
</dbReference>